<dbReference type="Gene3D" id="2.40.50.700">
    <property type="match status" value="1"/>
</dbReference>
<dbReference type="GO" id="GO:0008266">
    <property type="term" value="F:poly(U) RNA binding"/>
    <property type="evidence" value="ECO:0007669"/>
    <property type="project" value="UniProtKB-ARBA"/>
</dbReference>
<dbReference type="GO" id="GO:0000175">
    <property type="term" value="F:3'-5'-RNA exonuclease activity"/>
    <property type="evidence" value="ECO:0007669"/>
    <property type="project" value="TreeGrafter"/>
</dbReference>
<evidence type="ECO:0000313" key="11">
    <source>
        <dbReference type="EMBL" id="GFG38066.1"/>
    </source>
</evidence>
<evidence type="ECO:0000256" key="3">
    <source>
        <dbReference type="ARBA" id="ARBA00022490"/>
    </source>
</evidence>
<dbReference type="InterPro" id="IPR012340">
    <property type="entry name" value="NA-bd_OB-fold"/>
</dbReference>
<dbReference type="EMBL" id="BLKM01000742">
    <property type="protein sequence ID" value="GFG38066.1"/>
    <property type="molecule type" value="Genomic_DNA"/>
</dbReference>
<dbReference type="InterPro" id="IPR001900">
    <property type="entry name" value="RNase_II/R"/>
</dbReference>
<keyword evidence="12" id="KW-1185">Reference proteome</keyword>
<dbReference type="InterPro" id="IPR041505">
    <property type="entry name" value="Dis3_CSD2"/>
</dbReference>
<evidence type="ECO:0000256" key="8">
    <source>
        <dbReference type="ARBA" id="ARBA00022842"/>
    </source>
</evidence>
<keyword evidence="8" id="KW-0460">Magnesium</keyword>
<dbReference type="SMART" id="SM00955">
    <property type="entry name" value="RNB"/>
    <property type="match status" value="1"/>
</dbReference>
<gene>
    <name evidence="11" type="ORF">Cfor_10644</name>
</gene>
<sequence length="704" mass="80804">MAGLEANALIKGVIRINQRNYREAYINSPDKDQDIMIEGMRNRNRALERDEVAVRLNPRPEWKVRDTFIFGVEACVVYIFEKVHPRVGVGFLKPLPDQNKNFALLSPRDSRIPRIRIPIAKCPANFLTEADKYKDVMFLARIEDWQDVRYAVGDIIEEIGTCGDLKSETMALLLENDIEFSPYDIELYQYFPRSPFQIPEEEIQSRCDLRDECIFTIDPLTARDLDDAVSCKELDNGNFKIGVHISDVSYFLKEGTPLDQAVAKKATTTYLVSSVFHMLPKEMCLMCSLLPGDDKLAFSVFWEISPEAEIVSHYFTRSVIRSCAQLAYEHTQIMLENPDKEWGEGELPQIYGKYTPKDLSRVMNHMNRLAVIMREKRFESGALRIEQPKLQFMLESGSGLPLEYSVYANKECHRLIEEFMLLANMTVAKQLSTDFPELAFLRCHPSPHQFVMEELQKSLEQRGIFLDIKSAGALQASMSRYAGDDFVSRARMMVLNNLCAKPMAQAKYFCAKFKDVEEEFWHYALNVPLYTHFTSPIRRYADVMVHRLLCSCLGYSPKPNWNPEYVQTIAANCNRQKYQAKRAGEQSNELYLAVYIGLHGPLVEEAVVTDVKDFSFDVIVCSTGQVQRIYTNNLPFPNRVTCRTEDKKVIAQEIEWLPTDEIPFGTLQVVEIFSIVTVELFRSSASLKVETHLLRPSRSGLFLA</sequence>
<dbReference type="GO" id="GO:0010587">
    <property type="term" value="P:miRNA catabolic process"/>
    <property type="evidence" value="ECO:0007669"/>
    <property type="project" value="TreeGrafter"/>
</dbReference>
<keyword evidence="4" id="KW-0540">Nuclease</keyword>
<reference evidence="12" key="1">
    <citation type="submission" date="2020-01" db="EMBL/GenBank/DDBJ databases">
        <title>Draft genome sequence of the Termite Coptotermes fromosanus.</title>
        <authorList>
            <person name="Itakura S."/>
            <person name="Yosikawa Y."/>
            <person name="Umezawa K."/>
        </authorList>
    </citation>
    <scope>NUCLEOTIDE SEQUENCE [LARGE SCALE GENOMIC DNA]</scope>
</reference>
<dbReference type="Pfam" id="PF17849">
    <property type="entry name" value="OB_Dis3"/>
    <property type="match status" value="1"/>
</dbReference>
<proteinExistence type="inferred from homology"/>
<dbReference type="FunFam" id="2.40.50.700:FF:000003">
    <property type="entry name" value="DIS3-like exonuclease 2"/>
    <property type="match status" value="1"/>
</dbReference>
<dbReference type="PANTHER" id="PTHR23355">
    <property type="entry name" value="RIBONUCLEASE"/>
    <property type="match status" value="1"/>
</dbReference>
<protein>
    <recommendedName>
        <fullName evidence="10">RNB domain-containing protein</fullName>
    </recommendedName>
</protein>
<accession>A0A6L2PZT5</accession>
<dbReference type="Pfam" id="PF00773">
    <property type="entry name" value="RNB"/>
    <property type="match status" value="1"/>
</dbReference>
<dbReference type="PROSITE" id="PS01175">
    <property type="entry name" value="RIBONUCLEASE_II"/>
    <property type="match status" value="1"/>
</dbReference>
<keyword evidence="6" id="KW-0378">Hydrolase</keyword>
<dbReference type="InterPro" id="IPR041093">
    <property type="entry name" value="Dis3l2-like_C"/>
</dbReference>
<evidence type="ECO:0000259" key="10">
    <source>
        <dbReference type="SMART" id="SM00955"/>
    </source>
</evidence>
<dbReference type="Gene3D" id="2.40.50.140">
    <property type="entry name" value="Nucleic acid-binding proteins"/>
    <property type="match status" value="1"/>
</dbReference>
<dbReference type="GO" id="GO:0006402">
    <property type="term" value="P:mRNA catabolic process"/>
    <property type="evidence" value="ECO:0007669"/>
    <property type="project" value="TreeGrafter"/>
</dbReference>
<dbReference type="InterPro" id="IPR022966">
    <property type="entry name" value="RNase_II/R_CS"/>
</dbReference>
<keyword evidence="7" id="KW-0269">Exonuclease</keyword>
<dbReference type="InterPro" id="IPR033771">
    <property type="entry name" value="Rrp44_CSD1"/>
</dbReference>
<dbReference type="OrthoDB" id="372421at2759"/>
<evidence type="ECO:0000256" key="7">
    <source>
        <dbReference type="ARBA" id="ARBA00022839"/>
    </source>
</evidence>
<dbReference type="Pfam" id="PF17877">
    <property type="entry name" value="Dis3l2_C_term"/>
    <property type="match status" value="1"/>
</dbReference>
<dbReference type="Gene3D" id="2.40.50.690">
    <property type="match status" value="1"/>
</dbReference>
<name>A0A6L2PZT5_COPFO</name>
<dbReference type="GO" id="GO:0046872">
    <property type="term" value="F:metal ion binding"/>
    <property type="evidence" value="ECO:0007669"/>
    <property type="project" value="UniProtKB-KW"/>
</dbReference>
<evidence type="ECO:0000256" key="4">
    <source>
        <dbReference type="ARBA" id="ARBA00022722"/>
    </source>
</evidence>
<dbReference type="InParanoid" id="A0A6L2PZT5"/>
<dbReference type="SUPFAM" id="SSF50249">
    <property type="entry name" value="Nucleic acid-binding proteins"/>
    <property type="match status" value="2"/>
</dbReference>
<evidence type="ECO:0000256" key="9">
    <source>
        <dbReference type="ARBA" id="ARBA00022884"/>
    </source>
</evidence>
<evidence type="ECO:0000313" key="12">
    <source>
        <dbReference type="Proteomes" id="UP000502823"/>
    </source>
</evidence>
<comment type="similarity">
    <text evidence="2">Belongs to the RNR ribonuclease family.</text>
</comment>
<dbReference type="FunCoup" id="A0A6L2PZT5">
    <property type="interactions" value="1741"/>
</dbReference>
<evidence type="ECO:0000256" key="6">
    <source>
        <dbReference type="ARBA" id="ARBA00022801"/>
    </source>
</evidence>
<evidence type="ECO:0000256" key="5">
    <source>
        <dbReference type="ARBA" id="ARBA00022723"/>
    </source>
</evidence>
<comment type="caution">
    <text evidence="11">The sequence shown here is derived from an EMBL/GenBank/DDBJ whole genome shotgun (WGS) entry which is preliminary data.</text>
</comment>
<dbReference type="InterPro" id="IPR050180">
    <property type="entry name" value="RNR_Ribonuclease"/>
</dbReference>
<keyword evidence="3" id="KW-0963">Cytoplasm</keyword>
<organism evidence="11 12">
    <name type="scientific">Coptotermes formosanus</name>
    <name type="common">Formosan subterranean termite</name>
    <dbReference type="NCBI Taxonomy" id="36987"/>
    <lineage>
        <taxon>Eukaryota</taxon>
        <taxon>Metazoa</taxon>
        <taxon>Ecdysozoa</taxon>
        <taxon>Arthropoda</taxon>
        <taxon>Hexapoda</taxon>
        <taxon>Insecta</taxon>
        <taxon>Pterygota</taxon>
        <taxon>Neoptera</taxon>
        <taxon>Polyneoptera</taxon>
        <taxon>Dictyoptera</taxon>
        <taxon>Blattodea</taxon>
        <taxon>Blattoidea</taxon>
        <taxon>Termitoidae</taxon>
        <taxon>Rhinotermitidae</taxon>
        <taxon>Coptotermes</taxon>
    </lineage>
</organism>
<feature type="domain" description="RNB" evidence="10">
    <location>
        <begin position="206"/>
        <end position="555"/>
    </location>
</feature>
<comment type="subcellular location">
    <subcellularLocation>
        <location evidence="1">Cytoplasm</location>
    </subcellularLocation>
</comment>
<dbReference type="Pfam" id="PF17216">
    <property type="entry name" value="Rrp44_CSD1"/>
    <property type="match status" value="1"/>
</dbReference>
<keyword evidence="5" id="KW-0479">Metal-binding</keyword>
<keyword evidence="9" id="KW-0694">RNA-binding</keyword>
<dbReference type="PANTHER" id="PTHR23355:SF9">
    <property type="entry name" value="DIS3-LIKE EXONUCLEASE 2"/>
    <property type="match status" value="1"/>
</dbReference>
<dbReference type="AlphaFoldDB" id="A0A6L2PZT5"/>
<dbReference type="Proteomes" id="UP000502823">
    <property type="component" value="Unassembled WGS sequence"/>
</dbReference>
<evidence type="ECO:0000256" key="2">
    <source>
        <dbReference type="ARBA" id="ARBA00005785"/>
    </source>
</evidence>
<evidence type="ECO:0000256" key="1">
    <source>
        <dbReference type="ARBA" id="ARBA00004496"/>
    </source>
</evidence>
<dbReference type="GO" id="GO:0000932">
    <property type="term" value="C:P-body"/>
    <property type="evidence" value="ECO:0007669"/>
    <property type="project" value="TreeGrafter"/>
</dbReference>